<name>A0A9N7Z2L4_PLEPL</name>
<accession>A0A9N7Z2L4</accession>
<keyword evidence="3" id="KW-1185">Reference proteome</keyword>
<feature type="region of interest" description="Disordered" evidence="1">
    <location>
        <begin position="111"/>
        <end position="130"/>
    </location>
</feature>
<reference evidence="2" key="1">
    <citation type="submission" date="2020-03" db="EMBL/GenBank/DDBJ databases">
        <authorList>
            <person name="Weist P."/>
        </authorList>
    </citation>
    <scope>NUCLEOTIDE SEQUENCE</scope>
</reference>
<dbReference type="EMBL" id="CADEAL010003951">
    <property type="protein sequence ID" value="CAB1447563.1"/>
    <property type="molecule type" value="Genomic_DNA"/>
</dbReference>
<evidence type="ECO:0000256" key="1">
    <source>
        <dbReference type="SAM" id="MobiDB-lite"/>
    </source>
</evidence>
<comment type="caution">
    <text evidence="2">The sequence shown here is derived from an EMBL/GenBank/DDBJ whole genome shotgun (WGS) entry which is preliminary data.</text>
</comment>
<dbReference type="Proteomes" id="UP001153269">
    <property type="component" value="Unassembled WGS sequence"/>
</dbReference>
<dbReference type="AlphaFoldDB" id="A0A9N7Z2L4"/>
<evidence type="ECO:0000313" key="2">
    <source>
        <dbReference type="EMBL" id="CAB1447563.1"/>
    </source>
</evidence>
<protein>
    <submittedName>
        <fullName evidence="2">Uncharacterized protein</fullName>
    </submittedName>
</protein>
<organism evidence="2 3">
    <name type="scientific">Pleuronectes platessa</name>
    <name type="common">European plaice</name>
    <dbReference type="NCBI Taxonomy" id="8262"/>
    <lineage>
        <taxon>Eukaryota</taxon>
        <taxon>Metazoa</taxon>
        <taxon>Chordata</taxon>
        <taxon>Craniata</taxon>
        <taxon>Vertebrata</taxon>
        <taxon>Euteleostomi</taxon>
        <taxon>Actinopterygii</taxon>
        <taxon>Neopterygii</taxon>
        <taxon>Teleostei</taxon>
        <taxon>Neoteleostei</taxon>
        <taxon>Acanthomorphata</taxon>
        <taxon>Carangaria</taxon>
        <taxon>Pleuronectiformes</taxon>
        <taxon>Pleuronectoidei</taxon>
        <taxon>Pleuronectidae</taxon>
        <taxon>Pleuronectes</taxon>
    </lineage>
</organism>
<proteinExistence type="predicted"/>
<sequence length="259" mass="28749">MEENMCLHQYVRCHTRAYGGTQRSVSVYTRACVFLRADPLILDHLEDSRPCGRQNGCVYPSAQCLQKVNVVGGGDRREHSGAVQNEAERADRRLQRRLLSPLSLTLCLQRQQGKRGTAGDLPLSNGKSPRDKPELQFVWRDLLDLTSPRSVSRFLSVMEFPATSTSCPLPLEPPCPLPCPGLIIRRALRGPGTTSHLCPYTAPRPHYEPATNEECKEQFSHARRTQLQLPLLVGQRRAIVGQTFRQSGGVEGGLLGAGR</sequence>
<gene>
    <name evidence="2" type="ORF">PLEPLA_LOCUS35246</name>
</gene>
<evidence type="ECO:0000313" key="3">
    <source>
        <dbReference type="Proteomes" id="UP001153269"/>
    </source>
</evidence>